<evidence type="ECO:0000256" key="1">
    <source>
        <dbReference type="ARBA" id="ARBA00022737"/>
    </source>
</evidence>
<keyword evidence="2" id="KW-0408">Iron</keyword>
<dbReference type="PANTHER" id="PTHR47435:SF10">
    <property type="entry name" value="TIP ELONGATION ABERRANT PROTEIN 3"/>
    <property type="match status" value="1"/>
</dbReference>
<dbReference type="SUPFAM" id="SSF117281">
    <property type="entry name" value="Kelch motif"/>
    <property type="match status" value="1"/>
</dbReference>
<evidence type="ECO:0000313" key="4">
    <source>
        <dbReference type="EMBL" id="KAK9419632.1"/>
    </source>
</evidence>
<dbReference type="Pfam" id="PF24681">
    <property type="entry name" value="Kelch_KLHDC2_KLHL20_DRC7"/>
    <property type="match status" value="1"/>
</dbReference>
<dbReference type="InterPro" id="IPR015915">
    <property type="entry name" value="Kelch-typ_b-propeller"/>
</dbReference>
<accession>A0ABR2UY64</accession>
<evidence type="ECO:0000256" key="3">
    <source>
        <dbReference type="SAM" id="MobiDB-lite"/>
    </source>
</evidence>
<protein>
    <recommendedName>
        <fullName evidence="6">Galactose oxidase</fullName>
    </recommendedName>
</protein>
<proteinExistence type="predicted"/>
<evidence type="ECO:0008006" key="6">
    <source>
        <dbReference type="Google" id="ProtNLM"/>
    </source>
</evidence>
<keyword evidence="1" id="KW-0677">Repeat</keyword>
<reference evidence="4 5" key="1">
    <citation type="journal article" date="2024" name="J. Plant Pathol.">
        <title>Sequence and assembly of the genome of Seiridium unicorne, isolate CBS 538.82, causal agent of cypress canker disease.</title>
        <authorList>
            <person name="Scali E."/>
            <person name="Rocca G.D."/>
            <person name="Danti R."/>
            <person name="Garbelotto M."/>
            <person name="Barberini S."/>
            <person name="Baroncelli R."/>
            <person name="Emiliani G."/>
        </authorList>
    </citation>
    <scope>NUCLEOTIDE SEQUENCE [LARGE SCALE GENOMIC DNA]</scope>
    <source>
        <strain evidence="4 5">BM-138-508</strain>
    </source>
</reference>
<organism evidence="4 5">
    <name type="scientific">Seiridium unicorne</name>
    <dbReference type="NCBI Taxonomy" id="138068"/>
    <lineage>
        <taxon>Eukaryota</taxon>
        <taxon>Fungi</taxon>
        <taxon>Dikarya</taxon>
        <taxon>Ascomycota</taxon>
        <taxon>Pezizomycotina</taxon>
        <taxon>Sordariomycetes</taxon>
        <taxon>Xylariomycetidae</taxon>
        <taxon>Amphisphaeriales</taxon>
        <taxon>Sporocadaceae</taxon>
        <taxon>Seiridium</taxon>
    </lineage>
</organism>
<keyword evidence="5" id="KW-1185">Reference proteome</keyword>
<dbReference type="EMBL" id="JARVKF010000299">
    <property type="protein sequence ID" value="KAK9419632.1"/>
    <property type="molecule type" value="Genomic_DNA"/>
</dbReference>
<comment type="caution">
    <text evidence="4">The sequence shown here is derived from an EMBL/GenBank/DDBJ whole genome shotgun (WGS) entry which is preliminary data.</text>
</comment>
<name>A0ABR2UY64_9PEZI</name>
<dbReference type="PANTHER" id="PTHR47435">
    <property type="entry name" value="KELCH REPEAT PROTEIN (AFU_ORTHOLOGUE AFUA_5G12780)"/>
    <property type="match status" value="1"/>
</dbReference>
<sequence length="422" mass="44658">MAEVAAGVVAAEQVLSTTVEAGVASYAVGKPSNGLKATLSQLATAAADGSSNSLVRSNHTLTVVGDRAYIFGGQTDSGTIANNDIHSFALPTAEKPQSDYHLTPAITFATGTQIPSPRTGHSACALGERLAVLGGLDEAGKVLPESTIWLYDPQKSAWEDVTPAPSTTTPPPRSGARLFPHGDNLLLYGGSDEHGTSLTDAWIFDFSTRTWARLPDAPVSTTSAAFGEGSLYLIAATDNLSSALYHLEVAPQKDEPPTWDTIQFPTNPLTPGPRPREKGGLLHVTTGFGRSYLLYFLGDRQPDSPTGTESGPPLQWSDIWSLQLPASTLGVQRSTSISEAIKPAKIKDAIRSSLGYDTGTYSWAEVEVKPPGDLPEPEGKVHPGPRSSFGCDVLANKRDVALWGGINAKGEREGDGWIIKLE</sequence>
<evidence type="ECO:0000313" key="5">
    <source>
        <dbReference type="Proteomes" id="UP001408356"/>
    </source>
</evidence>
<dbReference type="Proteomes" id="UP001408356">
    <property type="component" value="Unassembled WGS sequence"/>
</dbReference>
<gene>
    <name evidence="4" type="ORF">SUNI508_07118</name>
</gene>
<dbReference type="Gene3D" id="2.120.10.80">
    <property type="entry name" value="Kelch-type beta propeller"/>
    <property type="match status" value="2"/>
</dbReference>
<evidence type="ECO:0000256" key="2">
    <source>
        <dbReference type="ARBA" id="ARBA00023004"/>
    </source>
</evidence>
<feature type="region of interest" description="Disordered" evidence="3">
    <location>
        <begin position="256"/>
        <end position="278"/>
    </location>
</feature>